<comment type="similarity">
    <text evidence="2">Belongs to the CDC45 family.</text>
</comment>
<proteinExistence type="inferred from homology"/>
<keyword evidence="3" id="KW-0235">DNA replication</keyword>
<dbReference type="InterPro" id="IPR003874">
    <property type="entry name" value="CDC45"/>
</dbReference>
<keyword evidence="7" id="KW-0732">Signal</keyword>
<accession>A0A445BSJ5</accession>
<keyword evidence="5" id="KW-0131">Cell cycle</keyword>
<name>A0A445BSJ5_ARAHY</name>
<feature type="region of interest" description="Disordered" evidence="6">
    <location>
        <begin position="290"/>
        <end position="331"/>
    </location>
</feature>
<evidence type="ECO:0000256" key="7">
    <source>
        <dbReference type="SAM" id="SignalP"/>
    </source>
</evidence>
<dbReference type="Pfam" id="PF02724">
    <property type="entry name" value="CDC45"/>
    <property type="match status" value="1"/>
</dbReference>
<evidence type="ECO:0000256" key="4">
    <source>
        <dbReference type="ARBA" id="ARBA00023242"/>
    </source>
</evidence>
<protein>
    <submittedName>
        <fullName evidence="8">Uncharacterized protein</fullName>
    </submittedName>
</protein>
<feature type="signal peptide" evidence="7">
    <location>
        <begin position="1"/>
        <end position="22"/>
    </location>
</feature>
<dbReference type="STRING" id="3818.A0A445BSJ5"/>
<dbReference type="GO" id="GO:0003697">
    <property type="term" value="F:single-stranded DNA binding"/>
    <property type="evidence" value="ECO:0007669"/>
    <property type="project" value="TreeGrafter"/>
</dbReference>
<dbReference type="GO" id="GO:0031261">
    <property type="term" value="C:DNA replication preinitiation complex"/>
    <property type="evidence" value="ECO:0007669"/>
    <property type="project" value="TreeGrafter"/>
</dbReference>
<evidence type="ECO:0000256" key="2">
    <source>
        <dbReference type="ARBA" id="ARBA00010727"/>
    </source>
</evidence>
<dbReference type="EMBL" id="SDMP01000008">
    <property type="protein sequence ID" value="RYR41598.1"/>
    <property type="molecule type" value="Genomic_DNA"/>
</dbReference>
<comment type="subcellular location">
    <subcellularLocation>
        <location evidence="1">Nucleus</location>
    </subcellularLocation>
</comment>
<evidence type="ECO:0000256" key="1">
    <source>
        <dbReference type="ARBA" id="ARBA00004123"/>
    </source>
</evidence>
<dbReference type="GO" id="GO:1902977">
    <property type="term" value="P:mitotic DNA replication preinitiation complex assembly"/>
    <property type="evidence" value="ECO:0007669"/>
    <property type="project" value="TreeGrafter"/>
</dbReference>
<dbReference type="GO" id="GO:0003682">
    <property type="term" value="F:chromatin binding"/>
    <property type="evidence" value="ECO:0007669"/>
    <property type="project" value="TreeGrafter"/>
</dbReference>
<dbReference type="GO" id="GO:0003688">
    <property type="term" value="F:DNA replication origin binding"/>
    <property type="evidence" value="ECO:0007669"/>
    <property type="project" value="TreeGrafter"/>
</dbReference>
<feature type="chain" id="PRO_5019207436" evidence="7">
    <location>
        <begin position="23"/>
        <end position="404"/>
    </location>
</feature>
<dbReference type="PANTHER" id="PTHR10507">
    <property type="entry name" value="CDC45-RELATED PROTEIN"/>
    <property type="match status" value="1"/>
</dbReference>
<keyword evidence="4" id="KW-0539">Nucleus</keyword>
<evidence type="ECO:0000313" key="8">
    <source>
        <dbReference type="EMBL" id="RYR41598.1"/>
    </source>
</evidence>
<evidence type="ECO:0000256" key="3">
    <source>
        <dbReference type="ARBA" id="ARBA00022705"/>
    </source>
</evidence>
<dbReference type="Proteomes" id="UP000289738">
    <property type="component" value="Chromosome A08"/>
</dbReference>
<evidence type="ECO:0000256" key="6">
    <source>
        <dbReference type="SAM" id="MobiDB-lite"/>
    </source>
</evidence>
<organism evidence="8 9">
    <name type="scientific">Arachis hypogaea</name>
    <name type="common">Peanut</name>
    <dbReference type="NCBI Taxonomy" id="3818"/>
    <lineage>
        <taxon>Eukaryota</taxon>
        <taxon>Viridiplantae</taxon>
        <taxon>Streptophyta</taxon>
        <taxon>Embryophyta</taxon>
        <taxon>Tracheophyta</taxon>
        <taxon>Spermatophyta</taxon>
        <taxon>Magnoliopsida</taxon>
        <taxon>eudicotyledons</taxon>
        <taxon>Gunneridae</taxon>
        <taxon>Pentapetalae</taxon>
        <taxon>rosids</taxon>
        <taxon>fabids</taxon>
        <taxon>Fabales</taxon>
        <taxon>Fabaceae</taxon>
        <taxon>Papilionoideae</taxon>
        <taxon>50 kb inversion clade</taxon>
        <taxon>dalbergioids sensu lato</taxon>
        <taxon>Dalbergieae</taxon>
        <taxon>Pterocarpus clade</taxon>
        <taxon>Arachis</taxon>
    </lineage>
</organism>
<dbReference type="PANTHER" id="PTHR10507:SF0">
    <property type="entry name" value="CELL DIVISION CONTROL PROTEIN 45 HOMOLOG"/>
    <property type="match status" value="1"/>
</dbReference>
<evidence type="ECO:0000313" key="9">
    <source>
        <dbReference type="Proteomes" id="UP000289738"/>
    </source>
</evidence>
<dbReference type="GO" id="GO:0000727">
    <property type="term" value="P:double-strand break repair via break-induced replication"/>
    <property type="evidence" value="ECO:0007669"/>
    <property type="project" value="TreeGrafter"/>
</dbReference>
<gene>
    <name evidence="8" type="ORF">Ahy_A08g038005</name>
</gene>
<comment type="caution">
    <text evidence="8">The sequence shown here is derived from an EMBL/GenBank/DDBJ whole genome shotgun (WGS) entry which is preliminary data.</text>
</comment>
<feature type="compositionally biased region" description="Acidic residues" evidence="6">
    <location>
        <begin position="293"/>
        <end position="318"/>
    </location>
</feature>
<sequence>MGAASRVEALLGPLLIVLLSSSSQEGLRELVASPSPKYHKVLTFISTTKSEGATVLTGGSLLEIVAIAVAFAHLVHCSALCLAVVSPQRVSSKEVAVCRQQHRRCSPSCPSSSSSSTFTSLQVVIIMVREQTAVSFYNKLRESASKSPSTPLLIFPSTSDVDSLCTLKIIFHILESDGLQYACYPVSSFNEIHNYAGPTLASAAETGDYVAMLLINWGCHRDLQKTLNLPPSARVFVVDSHRRIHLNNISQENESVVVLFTNEDEKIADLVYSFDITLAELANASYMCREGNEVEESEEDSDELDEEDSENSDNDEDEQGSRRKRRRVSDSDPVQLFKNQVKKYYKLGTFHGKPSGCLMYELADSLRKNTNEVLWLSCVSLTDQFVHERLSDESYRDGVAELED</sequence>
<evidence type="ECO:0000256" key="5">
    <source>
        <dbReference type="ARBA" id="ARBA00023306"/>
    </source>
</evidence>
<dbReference type="GO" id="GO:0006270">
    <property type="term" value="P:DNA replication initiation"/>
    <property type="evidence" value="ECO:0007669"/>
    <property type="project" value="InterPro"/>
</dbReference>
<reference evidence="8 9" key="1">
    <citation type="submission" date="2019-01" db="EMBL/GenBank/DDBJ databases">
        <title>Sequencing of cultivated peanut Arachis hypogaea provides insights into genome evolution and oil improvement.</title>
        <authorList>
            <person name="Chen X."/>
        </authorList>
    </citation>
    <scope>NUCLEOTIDE SEQUENCE [LARGE SCALE GENOMIC DNA]</scope>
    <source>
        <strain evidence="9">cv. Fuhuasheng</strain>
        <tissue evidence="8">Leaves</tissue>
    </source>
</reference>
<keyword evidence="9" id="KW-1185">Reference proteome</keyword>
<dbReference type="AlphaFoldDB" id="A0A445BSJ5"/>